<keyword evidence="2" id="KW-0732">Signal</keyword>
<dbReference type="EMBL" id="JAMYWD010000012">
    <property type="protein sequence ID" value="KAJ4951698.1"/>
    <property type="molecule type" value="Genomic_DNA"/>
</dbReference>
<accession>A0A9Q0GS74</accession>
<proteinExistence type="predicted"/>
<evidence type="ECO:0000256" key="2">
    <source>
        <dbReference type="SAM" id="SignalP"/>
    </source>
</evidence>
<dbReference type="AlphaFoldDB" id="A0A9Q0GS74"/>
<feature type="chain" id="PRO_5040284136" evidence="2">
    <location>
        <begin position="24"/>
        <end position="104"/>
    </location>
</feature>
<feature type="signal peptide" evidence="2">
    <location>
        <begin position="1"/>
        <end position="23"/>
    </location>
</feature>
<evidence type="ECO:0000313" key="3">
    <source>
        <dbReference type="EMBL" id="KAJ4951698.1"/>
    </source>
</evidence>
<feature type="region of interest" description="Disordered" evidence="1">
    <location>
        <begin position="77"/>
        <end position="104"/>
    </location>
</feature>
<gene>
    <name evidence="3" type="ORF">NE237_028530</name>
</gene>
<evidence type="ECO:0000313" key="4">
    <source>
        <dbReference type="Proteomes" id="UP001141806"/>
    </source>
</evidence>
<organism evidence="3 4">
    <name type="scientific">Protea cynaroides</name>
    <dbReference type="NCBI Taxonomy" id="273540"/>
    <lineage>
        <taxon>Eukaryota</taxon>
        <taxon>Viridiplantae</taxon>
        <taxon>Streptophyta</taxon>
        <taxon>Embryophyta</taxon>
        <taxon>Tracheophyta</taxon>
        <taxon>Spermatophyta</taxon>
        <taxon>Magnoliopsida</taxon>
        <taxon>Proteales</taxon>
        <taxon>Proteaceae</taxon>
        <taxon>Protea</taxon>
    </lineage>
</organism>
<dbReference type="Proteomes" id="UP001141806">
    <property type="component" value="Unassembled WGS sequence"/>
</dbReference>
<comment type="caution">
    <text evidence="3">The sequence shown here is derived from an EMBL/GenBank/DDBJ whole genome shotgun (WGS) entry which is preliminary data.</text>
</comment>
<protein>
    <submittedName>
        <fullName evidence="3">Uncharacterized protein</fullName>
    </submittedName>
</protein>
<sequence>MACTDLPIIIWIGLLHLIRSVQLGSLTKNQFVHGRYQYGFGNPISNGTKSYLRFKELVYCKAQDFLCGMGEETTNLSQENRAKKDSSGIYNRGTKSYGLDNWKR</sequence>
<name>A0A9Q0GS74_9MAGN</name>
<reference evidence="3" key="1">
    <citation type="journal article" date="2023" name="Plant J.">
        <title>The genome of the king protea, Protea cynaroides.</title>
        <authorList>
            <person name="Chang J."/>
            <person name="Duong T.A."/>
            <person name="Schoeman C."/>
            <person name="Ma X."/>
            <person name="Roodt D."/>
            <person name="Barker N."/>
            <person name="Li Z."/>
            <person name="Van de Peer Y."/>
            <person name="Mizrachi E."/>
        </authorList>
    </citation>
    <scope>NUCLEOTIDE SEQUENCE</scope>
    <source>
        <tissue evidence="3">Young leaves</tissue>
    </source>
</reference>
<evidence type="ECO:0000256" key="1">
    <source>
        <dbReference type="SAM" id="MobiDB-lite"/>
    </source>
</evidence>
<keyword evidence="4" id="KW-1185">Reference proteome</keyword>